<dbReference type="SUPFAM" id="SSF48452">
    <property type="entry name" value="TPR-like"/>
    <property type="match status" value="2"/>
</dbReference>
<evidence type="ECO:0000256" key="1">
    <source>
        <dbReference type="ARBA" id="ARBA00022679"/>
    </source>
</evidence>
<dbReference type="InterPro" id="IPR011990">
    <property type="entry name" value="TPR-like_helical_dom_sf"/>
</dbReference>
<keyword evidence="1" id="KW-0808">Transferase</keyword>
<dbReference type="Pfam" id="PF14559">
    <property type="entry name" value="TPR_19"/>
    <property type="match status" value="1"/>
</dbReference>
<dbReference type="SMART" id="SM00028">
    <property type="entry name" value="TPR"/>
    <property type="match status" value="5"/>
</dbReference>
<proteinExistence type="predicted"/>
<keyword evidence="2" id="KW-0802">TPR repeat</keyword>
<reference evidence="3 4" key="1">
    <citation type="submission" date="2024-05" db="EMBL/GenBank/DDBJ databases">
        <authorList>
            <person name="Liu Q."/>
            <person name="Xin Y.-H."/>
        </authorList>
    </citation>
    <scope>NUCLEOTIDE SEQUENCE [LARGE SCALE GENOMIC DNA]</scope>
    <source>
        <strain evidence="3 4">CGMCC 1.10181</strain>
    </source>
</reference>
<protein>
    <submittedName>
        <fullName evidence="3">Sulfotransferase</fullName>
    </submittedName>
</protein>
<keyword evidence="4" id="KW-1185">Reference proteome</keyword>
<feature type="repeat" description="TPR" evidence="2">
    <location>
        <begin position="147"/>
        <end position="180"/>
    </location>
</feature>
<dbReference type="Proteomes" id="UP001419910">
    <property type="component" value="Unassembled WGS sequence"/>
</dbReference>
<evidence type="ECO:0000256" key="2">
    <source>
        <dbReference type="PROSITE-ProRule" id="PRU00339"/>
    </source>
</evidence>
<accession>A0ABU9Y4Z9</accession>
<dbReference type="EMBL" id="JBDIME010000012">
    <property type="protein sequence ID" value="MEN2790860.1"/>
    <property type="molecule type" value="Genomic_DNA"/>
</dbReference>
<organism evidence="3 4">
    <name type="scientific">Sphingomonas oligophenolica</name>
    <dbReference type="NCBI Taxonomy" id="301154"/>
    <lineage>
        <taxon>Bacteria</taxon>
        <taxon>Pseudomonadati</taxon>
        <taxon>Pseudomonadota</taxon>
        <taxon>Alphaproteobacteria</taxon>
        <taxon>Sphingomonadales</taxon>
        <taxon>Sphingomonadaceae</taxon>
        <taxon>Sphingomonas</taxon>
    </lineage>
</organism>
<evidence type="ECO:0000313" key="3">
    <source>
        <dbReference type="EMBL" id="MEN2790860.1"/>
    </source>
</evidence>
<gene>
    <name evidence="3" type="ORF">ABC974_14560</name>
</gene>
<dbReference type="PANTHER" id="PTHR12788:SF10">
    <property type="entry name" value="PROTEIN-TYROSINE SULFOTRANSFERASE"/>
    <property type="match status" value="1"/>
</dbReference>
<dbReference type="InterPro" id="IPR019734">
    <property type="entry name" value="TPR_rpt"/>
</dbReference>
<dbReference type="Gene3D" id="1.25.40.10">
    <property type="entry name" value="Tetratricopeptide repeat domain"/>
    <property type="match status" value="3"/>
</dbReference>
<name>A0ABU9Y4Z9_9SPHN</name>
<dbReference type="Pfam" id="PF13469">
    <property type="entry name" value="Sulfotransfer_3"/>
    <property type="match status" value="1"/>
</dbReference>
<dbReference type="PROSITE" id="PS50005">
    <property type="entry name" value="TPR"/>
    <property type="match status" value="1"/>
</dbReference>
<comment type="caution">
    <text evidence="3">The sequence shown here is derived from an EMBL/GenBank/DDBJ whole genome shotgun (WGS) entry which is preliminary data.</text>
</comment>
<sequence>MATSPILDAGTADALRQAMGAAQRGDLSHARALAEGALARGGDVVALNAFLGMLRARGGDTAGAIRHLKLAHRGRPDDATIACNLISALIETGMPAEALEVATHDFAFADPSLRIARYRGFLAQSLDNFQVAAEAYEHVVAHAPRDFESWNNLGNARTGLGDFDGSVAALTRAVELDPLAAPTRLNLAIALHAAGRAAEAEAVLRKAARDFPDDDRPLHELYVEFKHDGRDDEALPVIEEASARNPSNAGLQLKLGVEYGLVRRPADAERAFRAAISFDATLVDAYLGLAIQYEHTNREEEFAPLISLAEANGLEAGPLAFLRALEHRRAKRFEEGLACIQLVPPEVEPERTAHIRATLLDRLGRSDEAFGAFEEAAQVHQASPTEPLRRGAELRTELRAELQFMTPEWAAGWAWAPPVADRPDPVFLVGFPRSGTTLLDTILMGHPAVTVMEEQPPLNFVDKAIGGLAAIPTLDAAAITKAQADYYAEVQKLAAPPPGNLLIDKSPLFLNKVPLIKRLFPRARFILALRHPCDVLLSCFMSNFRLNSAMANFLRLEDAAEFYDLNFRHWEQSQALFDMDVHTVVYERLVDNVEAEVRPLIDFLGLDWHEAALDHQRTAKSRGLITTASYSQVTEPIYSRAAGRWERYRTHLEPILPTIEPWVRKFGYSL</sequence>
<dbReference type="RefSeq" id="WP_343891128.1">
    <property type="nucleotide sequence ID" value="NZ_BAAAEH010000039.1"/>
</dbReference>
<evidence type="ECO:0000313" key="4">
    <source>
        <dbReference type="Proteomes" id="UP001419910"/>
    </source>
</evidence>
<dbReference type="InterPro" id="IPR026634">
    <property type="entry name" value="TPST-like"/>
</dbReference>
<dbReference type="SUPFAM" id="SSF52540">
    <property type="entry name" value="P-loop containing nucleoside triphosphate hydrolases"/>
    <property type="match status" value="1"/>
</dbReference>
<dbReference type="PANTHER" id="PTHR12788">
    <property type="entry name" value="PROTEIN-TYROSINE SULFOTRANSFERASE 2"/>
    <property type="match status" value="1"/>
</dbReference>
<dbReference type="Gene3D" id="3.40.50.300">
    <property type="entry name" value="P-loop containing nucleotide triphosphate hydrolases"/>
    <property type="match status" value="1"/>
</dbReference>
<dbReference type="InterPro" id="IPR027417">
    <property type="entry name" value="P-loop_NTPase"/>
</dbReference>